<dbReference type="Proteomes" id="UP000521676">
    <property type="component" value="Unassembled WGS sequence"/>
</dbReference>
<evidence type="ECO:0000313" key="1">
    <source>
        <dbReference type="EMBL" id="NWJ47833.1"/>
    </source>
</evidence>
<dbReference type="RefSeq" id="WP_341471610.1">
    <property type="nucleotide sequence ID" value="NZ_CP128400.1"/>
</dbReference>
<proteinExistence type="predicted"/>
<dbReference type="EMBL" id="CP128400">
    <property type="protein sequence ID" value="WJW69737.1"/>
    <property type="molecule type" value="Genomic_DNA"/>
</dbReference>
<reference evidence="2" key="2">
    <citation type="journal article" date="2024" name="Nature">
        <title>Anoxygenic phototroph of the Chloroflexota uses a type I reaction centre.</title>
        <authorList>
            <person name="Tsuji J.M."/>
            <person name="Shaw N.A."/>
            <person name="Nagashima S."/>
            <person name="Venkiteswaran J.J."/>
            <person name="Schiff S.L."/>
            <person name="Watanabe T."/>
            <person name="Fukui M."/>
            <person name="Hanada S."/>
            <person name="Tank M."/>
            <person name="Neufeld J.D."/>
        </authorList>
    </citation>
    <scope>NUCLEOTIDE SEQUENCE</scope>
    <source>
        <strain evidence="2">L227-S17</strain>
    </source>
</reference>
<dbReference type="GO" id="GO:0031411">
    <property type="term" value="C:gas vesicle"/>
    <property type="evidence" value="ECO:0007669"/>
    <property type="project" value="InterPro"/>
</dbReference>
<sequence length="204" mass="22555">MKTSQNPALPSGFGGVAAGDLMALVEVITPDFDLTDIGRLRRYQMAINVWWDNGNNAILPVRAGSVFEGPEAIGKVLLENVADYKSSLVKIGNKLQMSIRFAMQNKKEAEHAFVSGQNRGLDYMKWLSQRQAHEDQQLVLIDAAVKKLSKLAVDYQYYTPTPGATFAEASFLLPQERLADFKDIIGSCEIPVVVTGPFPPYDFV</sequence>
<keyword evidence="4" id="KW-1185">Reference proteome</keyword>
<accession>A0A8T7M743</accession>
<name>A0A8T7M743_9CHLR</name>
<evidence type="ECO:0000313" key="3">
    <source>
        <dbReference type="Proteomes" id="UP000521676"/>
    </source>
</evidence>
<protein>
    <submittedName>
        <fullName evidence="1">GvpL/GvpF family gas vesicle protein</fullName>
    </submittedName>
</protein>
<evidence type="ECO:0000313" key="4">
    <source>
        <dbReference type="Proteomes" id="UP001431572"/>
    </source>
</evidence>
<dbReference type="Pfam" id="PF06386">
    <property type="entry name" value="GvpL_GvpF"/>
    <property type="match status" value="1"/>
</dbReference>
<dbReference type="InterPro" id="IPR009430">
    <property type="entry name" value="GvpL/GvpF"/>
</dbReference>
<gene>
    <name evidence="1" type="ORF">HXX08_18425</name>
    <name evidence="2" type="ORF">OZ401_003367</name>
</gene>
<organism evidence="1 3">
    <name type="scientific">Candidatus Chlorohelix allophototropha</name>
    <dbReference type="NCBI Taxonomy" id="3003348"/>
    <lineage>
        <taxon>Bacteria</taxon>
        <taxon>Bacillati</taxon>
        <taxon>Chloroflexota</taxon>
        <taxon>Chloroflexia</taxon>
        <taxon>Candidatus Chloroheliales</taxon>
        <taxon>Candidatus Chloroheliaceae</taxon>
        <taxon>Candidatus Chlorohelix</taxon>
    </lineage>
</organism>
<reference evidence="1 3" key="1">
    <citation type="submission" date="2020-06" db="EMBL/GenBank/DDBJ databases">
        <title>Anoxygenic phototrophic Chloroflexota member uses a Type I reaction center.</title>
        <authorList>
            <person name="Tsuji J.M."/>
            <person name="Shaw N.A."/>
            <person name="Nagashima S."/>
            <person name="Venkiteswaran J."/>
            <person name="Schiff S.L."/>
            <person name="Hanada S."/>
            <person name="Tank M."/>
            <person name="Neufeld J.D."/>
        </authorList>
    </citation>
    <scope>NUCLEOTIDE SEQUENCE [LARGE SCALE GENOMIC DNA]</scope>
    <source>
        <strain evidence="1">L227-S17</strain>
    </source>
</reference>
<dbReference type="EMBL" id="JACATZ010000003">
    <property type="protein sequence ID" value="NWJ47833.1"/>
    <property type="molecule type" value="Genomic_DNA"/>
</dbReference>
<evidence type="ECO:0000313" key="2">
    <source>
        <dbReference type="EMBL" id="WJW69737.1"/>
    </source>
</evidence>
<dbReference type="AlphaFoldDB" id="A0A8T7M743"/>
<dbReference type="GO" id="GO:0031412">
    <property type="term" value="P:gas vesicle organization"/>
    <property type="evidence" value="ECO:0007669"/>
    <property type="project" value="InterPro"/>
</dbReference>
<dbReference type="Proteomes" id="UP001431572">
    <property type="component" value="Chromosome 2"/>
</dbReference>